<organism evidence="7 8">
    <name type="scientific">Vulcanimicrobium alpinum</name>
    <dbReference type="NCBI Taxonomy" id="3016050"/>
    <lineage>
        <taxon>Bacteria</taxon>
        <taxon>Bacillati</taxon>
        <taxon>Vulcanimicrobiota</taxon>
        <taxon>Vulcanimicrobiia</taxon>
        <taxon>Vulcanimicrobiales</taxon>
        <taxon>Vulcanimicrobiaceae</taxon>
        <taxon>Vulcanimicrobium</taxon>
    </lineage>
</organism>
<keyword evidence="8" id="KW-1185">Reference proteome</keyword>
<evidence type="ECO:0000313" key="8">
    <source>
        <dbReference type="Proteomes" id="UP001317532"/>
    </source>
</evidence>
<evidence type="ECO:0000256" key="2">
    <source>
        <dbReference type="ARBA" id="ARBA00022980"/>
    </source>
</evidence>
<dbReference type="FunFam" id="4.10.410.60:FF:000001">
    <property type="entry name" value="50S ribosomal protein L35"/>
    <property type="match status" value="1"/>
</dbReference>
<keyword evidence="3 5" id="KW-0687">Ribonucleoprotein</keyword>
<comment type="similarity">
    <text evidence="1 5 6">Belongs to the bacterial ribosomal protein bL35 family.</text>
</comment>
<dbReference type="SUPFAM" id="SSF143034">
    <property type="entry name" value="L35p-like"/>
    <property type="match status" value="1"/>
</dbReference>
<dbReference type="GO" id="GO:0006412">
    <property type="term" value="P:translation"/>
    <property type="evidence" value="ECO:0007669"/>
    <property type="project" value="UniProtKB-UniRule"/>
</dbReference>
<dbReference type="InterPro" id="IPR037229">
    <property type="entry name" value="Ribosomal_bL35_sf"/>
</dbReference>
<evidence type="ECO:0000313" key="7">
    <source>
        <dbReference type="EMBL" id="BDE07847.1"/>
    </source>
</evidence>
<dbReference type="InterPro" id="IPR001706">
    <property type="entry name" value="Ribosomal_bL35"/>
</dbReference>
<dbReference type="HAMAP" id="MF_00514">
    <property type="entry name" value="Ribosomal_bL35"/>
    <property type="match status" value="1"/>
</dbReference>
<dbReference type="Pfam" id="PF01632">
    <property type="entry name" value="Ribosomal_L35p"/>
    <property type="match status" value="1"/>
</dbReference>
<keyword evidence="2 5" id="KW-0689">Ribosomal protein</keyword>
<protein>
    <recommendedName>
        <fullName evidence="4 5">Large ribosomal subunit protein bL35</fullName>
    </recommendedName>
</protein>
<evidence type="ECO:0000256" key="3">
    <source>
        <dbReference type="ARBA" id="ARBA00023274"/>
    </source>
</evidence>
<dbReference type="PANTHER" id="PTHR33343:SF1">
    <property type="entry name" value="LARGE RIBOSOMAL SUBUNIT PROTEIN BL35M"/>
    <property type="match status" value="1"/>
</dbReference>
<dbReference type="PANTHER" id="PTHR33343">
    <property type="entry name" value="54S RIBOSOMAL PROTEIN BL35M"/>
    <property type="match status" value="1"/>
</dbReference>
<reference evidence="7 8" key="1">
    <citation type="journal article" date="2022" name="ISME Commun">
        <title>Vulcanimicrobium alpinus gen. nov. sp. nov., the first cultivated representative of the candidate phylum 'Eremiobacterota', is a metabolically versatile aerobic anoxygenic phototroph.</title>
        <authorList>
            <person name="Yabe S."/>
            <person name="Muto K."/>
            <person name="Abe K."/>
            <person name="Yokota A."/>
            <person name="Staudigel H."/>
            <person name="Tebo B.M."/>
        </authorList>
    </citation>
    <scope>NUCLEOTIDE SEQUENCE [LARGE SCALE GENOMIC DNA]</scope>
    <source>
        <strain evidence="7 8">WC8-2</strain>
    </source>
</reference>
<sequence>MPKIKTHRGTAKRVKVSANGKVTHRHQFSGCGHILSKKSRNRKRKFRKDQAVFSGDLKRFAPQIPYLL</sequence>
<dbReference type="Proteomes" id="UP001317532">
    <property type="component" value="Chromosome"/>
</dbReference>
<dbReference type="KEGG" id="vab:WPS_31230"/>
<dbReference type="PRINTS" id="PR00064">
    <property type="entry name" value="RIBOSOMALL35"/>
</dbReference>
<evidence type="ECO:0000256" key="6">
    <source>
        <dbReference type="RuleBase" id="RU000568"/>
    </source>
</evidence>
<dbReference type="GO" id="GO:0015934">
    <property type="term" value="C:large ribosomal subunit"/>
    <property type="evidence" value="ECO:0007669"/>
    <property type="project" value="TreeGrafter"/>
</dbReference>
<name>A0AAN1XYQ4_UNVUL</name>
<accession>A0AAN1XYQ4</accession>
<evidence type="ECO:0000256" key="1">
    <source>
        <dbReference type="ARBA" id="ARBA00006598"/>
    </source>
</evidence>
<dbReference type="InterPro" id="IPR021137">
    <property type="entry name" value="Ribosomal_bL35-like"/>
</dbReference>
<dbReference type="NCBIfam" id="TIGR00001">
    <property type="entry name" value="rpmI_bact"/>
    <property type="match status" value="1"/>
</dbReference>
<dbReference type="Gene3D" id="4.10.410.60">
    <property type="match status" value="1"/>
</dbReference>
<dbReference type="EMBL" id="AP025523">
    <property type="protein sequence ID" value="BDE07847.1"/>
    <property type="molecule type" value="Genomic_DNA"/>
</dbReference>
<dbReference type="AlphaFoldDB" id="A0AAN1XYQ4"/>
<gene>
    <name evidence="5 7" type="primary">rpmI</name>
    <name evidence="7" type="ORF">WPS_31230</name>
</gene>
<proteinExistence type="inferred from homology"/>
<evidence type="ECO:0000256" key="5">
    <source>
        <dbReference type="HAMAP-Rule" id="MF_00514"/>
    </source>
</evidence>
<dbReference type="GO" id="GO:0003735">
    <property type="term" value="F:structural constituent of ribosome"/>
    <property type="evidence" value="ECO:0007669"/>
    <property type="project" value="InterPro"/>
</dbReference>
<evidence type="ECO:0000256" key="4">
    <source>
        <dbReference type="ARBA" id="ARBA00071664"/>
    </source>
</evidence>